<gene>
    <name evidence="17" type="primary">ligA</name>
    <name evidence="14" type="synonym">lig</name>
    <name evidence="17" type="ordered locus">MCON_0798</name>
</gene>
<reference evidence="17 18" key="1">
    <citation type="journal article" date="2011" name="J. Bacteriol.">
        <title>Complete genome sequence of Methanosaeta concilii, a specialist in aceticlastic methanogenesis.</title>
        <authorList>
            <person name="Barber R.D."/>
            <person name="Zhang L."/>
            <person name="Harnack M."/>
            <person name="Olson M.V."/>
            <person name="Kaul R."/>
            <person name="Ingram-Smith C."/>
            <person name="Smith K.S."/>
        </authorList>
    </citation>
    <scope>NUCLEOTIDE SEQUENCE [LARGE SCALE GENOMIC DNA]</scope>
    <source>
        <strain evidence="18">ATCC 5969 / DSM 3671 / JCM 10134 / NBRC 103675 / OCM 69 / GP-6</strain>
    </source>
</reference>
<dbReference type="PROSITE" id="PS00697">
    <property type="entry name" value="DNA_LIGASE_A1"/>
    <property type="match status" value="1"/>
</dbReference>
<evidence type="ECO:0000256" key="6">
    <source>
        <dbReference type="ARBA" id="ARBA00022723"/>
    </source>
</evidence>
<dbReference type="GO" id="GO:0003677">
    <property type="term" value="F:DNA binding"/>
    <property type="evidence" value="ECO:0007669"/>
    <property type="project" value="InterPro"/>
</dbReference>
<name>F4BY86_METSG</name>
<comment type="function">
    <text evidence="14">DNA ligase that seals nicks in double-stranded DNA during DNA replication, DNA recombination and DNA repair.</text>
</comment>
<dbReference type="SUPFAM" id="SSF56091">
    <property type="entry name" value="DNA ligase/mRNA capping enzyme, catalytic domain"/>
    <property type="match status" value="1"/>
</dbReference>
<keyword evidence="13 14" id="KW-0131">Cell cycle</keyword>
<dbReference type="InterPro" id="IPR022865">
    <property type="entry name" value="DNA_ligae_ATP-dep_bac/arc"/>
</dbReference>
<dbReference type="InterPro" id="IPR050191">
    <property type="entry name" value="ATP-dep_DNA_ligase"/>
</dbReference>
<dbReference type="SUPFAM" id="SSF117018">
    <property type="entry name" value="ATP-dependent DNA ligase DNA-binding domain"/>
    <property type="match status" value="1"/>
</dbReference>
<dbReference type="GO" id="GO:0051301">
    <property type="term" value="P:cell division"/>
    <property type="evidence" value="ECO:0007669"/>
    <property type="project" value="UniProtKB-KW"/>
</dbReference>
<sequence>MSSFLSFAELCQRVEGVSGSLEKVDLVAAFLKNLDDDELAVASGFIMGDLFSPSMDLVMGVGPSILYEAMARACGCSTERISDMLRATGDPGLVASAAVDKKKPIGFAAFIKDEPLSIKEVYQRLVAVARASGKGSQDAKVKNLQYLFSQATPLEAQYIARLAIEDMRIGIGEGGVRDAIAQAFSQDASKVERAYNLTNDIGLVAVNARKGTLADLSVLINHPIKMMLAQVGEGISASMQELGSAAIEWKYDGARVQIHKDGKRVRIFSRRLEDVTRSLPEIVRLAQEVRADKAILDGEVVAIGKDSRPLAFQEILKRFRRKYNVEKQAKETPLHLFLFDLIYLDGQSTVDLPLTRRRELLEGIADPSILADQVISDSVQRAEEIYHQALEKGHEGLILKNSMSVYAPGKRGKNWLKIKPVMETLDLAVIGAKWGEGRRASFLGSYRLACLDEATSKLQDIGWVATGLTDEALAELTELFRELILVQNGMEVELKPAVIFEVAYEEIQKSQSYSSGYALRFPRLVRVRDDKSLEEADSLERVESLYRVQRGRNNSR</sequence>
<feature type="binding site" evidence="14">
    <location>
        <position position="411"/>
    </location>
    <ligand>
        <name>ATP</name>
        <dbReference type="ChEBI" id="CHEBI:30616"/>
    </ligand>
</feature>
<dbReference type="PROSITE" id="PS50160">
    <property type="entry name" value="DNA_LIGASE_A3"/>
    <property type="match status" value="1"/>
</dbReference>
<evidence type="ECO:0000256" key="14">
    <source>
        <dbReference type="HAMAP-Rule" id="MF_00407"/>
    </source>
</evidence>
<dbReference type="GeneID" id="10460502"/>
<feature type="active site" description="N6-AMP-lysine intermediate" evidence="14">
    <location>
        <position position="250"/>
    </location>
</feature>
<evidence type="ECO:0000256" key="11">
    <source>
        <dbReference type="ARBA" id="ARBA00023172"/>
    </source>
</evidence>
<dbReference type="InterPro" id="IPR036599">
    <property type="entry name" value="DNA_ligase_N_sf"/>
</dbReference>
<dbReference type="FunFam" id="1.10.3260.10:FF:000007">
    <property type="entry name" value="DNA ligase"/>
    <property type="match status" value="1"/>
</dbReference>
<dbReference type="InterPro" id="IPR012308">
    <property type="entry name" value="DNA_ligase_ATP-dep_N"/>
</dbReference>
<dbReference type="AlphaFoldDB" id="F4BY86"/>
<feature type="domain" description="ATP-dependent DNA ligase family profile" evidence="16">
    <location>
        <begin position="327"/>
        <end position="452"/>
    </location>
</feature>
<evidence type="ECO:0000256" key="9">
    <source>
        <dbReference type="ARBA" id="ARBA00022840"/>
    </source>
</evidence>
<keyword evidence="10 14" id="KW-0460">Magnesium</keyword>
<dbReference type="InterPro" id="IPR016059">
    <property type="entry name" value="DNA_ligase_ATP-dep_CS"/>
</dbReference>
<dbReference type="Gene3D" id="2.40.50.140">
    <property type="entry name" value="Nucleic acid-binding proteins"/>
    <property type="match status" value="1"/>
</dbReference>
<keyword evidence="11 14" id="KW-0233">DNA recombination</keyword>
<dbReference type="Proteomes" id="UP000007807">
    <property type="component" value="Chromosome"/>
</dbReference>
<dbReference type="Pfam" id="PF04675">
    <property type="entry name" value="DNA_ligase_A_N"/>
    <property type="match status" value="1"/>
</dbReference>
<feature type="binding site" evidence="14">
    <location>
        <position position="299"/>
    </location>
    <ligand>
        <name>ATP</name>
        <dbReference type="ChEBI" id="CHEBI:30616"/>
    </ligand>
</feature>
<dbReference type="GO" id="GO:0005524">
    <property type="term" value="F:ATP binding"/>
    <property type="evidence" value="ECO:0007669"/>
    <property type="project" value="UniProtKB-UniRule"/>
</dbReference>
<feature type="binding site" evidence="14">
    <location>
        <position position="417"/>
    </location>
    <ligand>
        <name>ATP</name>
        <dbReference type="ChEBI" id="CHEBI:30616"/>
    </ligand>
</feature>
<dbReference type="InterPro" id="IPR000977">
    <property type="entry name" value="DNA_ligase_ATP-dep"/>
</dbReference>
<evidence type="ECO:0000256" key="15">
    <source>
        <dbReference type="RuleBase" id="RU004196"/>
    </source>
</evidence>
<proteinExistence type="inferred from homology"/>
<feature type="binding site" evidence="14">
    <location>
        <position position="270"/>
    </location>
    <ligand>
        <name>ATP</name>
        <dbReference type="ChEBI" id="CHEBI:30616"/>
    </ligand>
</feature>
<dbReference type="Gene3D" id="1.10.3260.10">
    <property type="entry name" value="DNA ligase, ATP-dependent, N-terminal domain"/>
    <property type="match status" value="1"/>
</dbReference>
<keyword evidence="9 14" id="KW-0067">ATP-binding</keyword>
<evidence type="ECO:0000256" key="7">
    <source>
        <dbReference type="ARBA" id="ARBA00022741"/>
    </source>
</evidence>
<feature type="binding site" evidence="14">
    <location>
        <position position="255"/>
    </location>
    <ligand>
        <name>ATP</name>
        <dbReference type="ChEBI" id="CHEBI:30616"/>
    </ligand>
</feature>
<comment type="similarity">
    <text evidence="1 14 15">Belongs to the ATP-dependent DNA ligase family.</text>
</comment>
<dbReference type="CDD" id="cd07901">
    <property type="entry name" value="Adenylation_DNA_ligase_Arch_LigB"/>
    <property type="match status" value="1"/>
</dbReference>
<dbReference type="HAMAP" id="MF_00407">
    <property type="entry name" value="DNA_ligase"/>
    <property type="match status" value="1"/>
</dbReference>
<comment type="catalytic activity">
    <reaction evidence="14">
        <text>ATP + (deoxyribonucleotide)n-3'-hydroxyl + 5'-phospho-(deoxyribonucleotide)m = (deoxyribonucleotide)n+m + AMP + diphosphate.</text>
        <dbReference type="EC" id="6.5.1.1"/>
    </reaction>
</comment>
<evidence type="ECO:0000313" key="17">
    <source>
        <dbReference type="EMBL" id="AEB67591.1"/>
    </source>
</evidence>
<evidence type="ECO:0000313" key="18">
    <source>
        <dbReference type="Proteomes" id="UP000007807"/>
    </source>
</evidence>
<dbReference type="OrthoDB" id="31274at2157"/>
<dbReference type="Gene3D" id="3.30.470.30">
    <property type="entry name" value="DNA ligase/mRNA capping enzyme"/>
    <property type="match status" value="1"/>
</dbReference>
<dbReference type="RefSeq" id="WP_013718648.1">
    <property type="nucleotide sequence ID" value="NC_015416.1"/>
</dbReference>
<keyword evidence="5 14" id="KW-0235">DNA replication</keyword>
<evidence type="ECO:0000259" key="16">
    <source>
        <dbReference type="PROSITE" id="PS50160"/>
    </source>
</evidence>
<protein>
    <recommendedName>
        <fullName evidence="2 14">DNA ligase</fullName>
        <ecNumber evidence="14">6.5.1.1</ecNumber>
    </recommendedName>
    <alternativeName>
        <fullName evidence="14">Polydeoxyribonucleotide synthase [ATP]</fullName>
    </alternativeName>
</protein>
<feature type="binding site" evidence="14">
    <location>
        <position position="248"/>
    </location>
    <ligand>
        <name>ATP</name>
        <dbReference type="ChEBI" id="CHEBI:30616"/>
    </ligand>
</feature>
<dbReference type="CDD" id="cd07972">
    <property type="entry name" value="OBF_DNA_ligase_Arch_LigB"/>
    <property type="match status" value="1"/>
</dbReference>
<comment type="cofactor">
    <cofactor evidence="14">
        <name>Mg(2+)</name>
        <dbReference type="ChEBI" id="CHEBI:18420"/>
    </cofactor>
</comment>
<keyword evidence="6 14" id="KW-0479">Metal-binding</keyword>
<evidence type="ECO:0000256" key="13">
    <source>
        <dbReference type="ARBA" id="ARBA00023306"/>
    </source>
</evidence>
<evidence type="ECO:0000256" key="5">
    <source>
        <dbReference type="ARBA" id="ARBA00022705"/>
    </source>
</evidence>
<evidence type="ECO:0000256" key="4">
    <source>
        <dbReference type="ARBA" id="ARBA00022618"/>
    </source>
</evidence>
<keyword evidence="3 14" id="KW-0436">Ligase</keyword>
<dbReference type="EC" id="6.5.1.1" evidence="14"/>
<keyword evidence="4 14" id="KW-0132">Cell division</keyword>
<dbReference type="PANTHER" id="PTHR45674">
    <property type="entry name" value="DNA LIGASE 1/3 FAMILY MEMBER"/>
    <property type="match status" value="1"/>
</dbReference>
<dbReference type="EMBL" id="CP002565">
    <property type="protein sequence ID" value="AEB67591.1"/>
    <property type="molecule type" value="Genomic_DNA"/>
</dbReference>
<dbReference type="GO" id="GO:0071897">
    <property type="term" value="P:DNA biosynthetic process"/>
    <property type="evidence" value="ECO:0007669"/>
    <property type="project" value="InterPro"/>
</dbReference>
<keyword evidence="12 14" id="KW-0234">DNA repair</keyword>
<dbReference type="GO" id="GO:0006273">
    <property type="term" value="P:lagging strand elongation"/>
    <property type="evidence" value="ECO:0007669"/>
    <property type="project" value="TreeGrafter"/>
</dbReference>
<dbReference type="FunCoup" id="F4BY86">
    <property type="interactions" value="145"/>
</dbReference>
<dbReference type="HOGENOM" id="CLU_005138_6_0_2"/>
<evidence type="ECO:0000256" key="12">
    <source>
        <dbReference type="ARBA" id="ARBA00023204"/>
    </source>
</evidence>
<evidence type="ECO:0000256" key="2">
    <source>
        <dbReference type="ARBA" id="ARBA00013308"/>
    </source>
</evidence>
<dbReference type="GO" id="GO:0046872">
    <property type="term" value="F:metal ion binding"/>
    <property type="evidence" value="ECO:0007669"/>
    <property type="project" value="UniProtKB-KW"/>
</dbReference>
<keyword evidence="18" id="KW-1185">Reference proteome</keyword>
<dbReference type="InterPro" id="IPR012309">
    <property type="entry name" value="DNA_ligase_ATP-dep_C"/>
</dbReference>
<dbReference type="GO" id="GO:0003910">
    <property type="term" value="F:DNA ligase (ATP) activity"/>
    <property type="evidence" value="ECO:0007669"/>
    <property type="project" value="UniProtKB-UniRule"/>
</dbReference>
<dbReference type="InterPro" id="IPR012340">
    <property type="entry name" value="NA-bd_OB-fold"/>
</dbReference>
<evidence type="ECO:0000256" key="8">
    <source>
        <dbReference type="ARBA" id="ARBA00022763"/>
    </source>
</evidence>
<organism evidence="17 18">
    <name type="scientific">Methanothrix soehngenii (strain ATCC 5969 / DSM 3671 / JCM 10134 / NBRC 103675 / OCM 69 / GP-6)</name>
    <name type="common">Methanosaeta concilii</name>
    <dbReference type="NCBI Taxonomy" id="990316"/>
    <lineage>
        <taxon>Archaea</taxon>
        <taxon>Methanobacteriati</taxon>
        <taxon>Methanobacteriota</taxon>
        <taxon>Stenosarchaea group</taxon>
        <taxon>Methanomicrobia</taxon>
        <taxon>Methanotrichales</taxon>
        <taxon>Methanotrichaceae</taxon>
        <taxon>Methanothrix</taxon>
    </lineage>
</organism>
<accession>F4BY86</accession>
<dbReference type="InParanoid" id="F4BY86"/>
<dbReference type="Pfam" id="PF01068">
    <property type="entry name" value="DNA_ligase_A_M"/>
    <property type="match status" value="1"/>
</dbReference>
<keyword evidence="7 14" id="KW-0547">Nucleotide-binding</keyword>
<dbReference type="FunFam" id="3.30.470.30:FF:000012">
    <property type="entry name" value="Probable DNA ligase"/>
    <property type="match status" value="1"/>
</dbReference>
<dbReference type="KEGG" id="mcj:MCON_0798"/>
<dbReference type="GO" id="GO:0006310">
    <property type="term" value="P:DNA recombination"/>
    <property type="evidence" value="ECO:0007669"/>
    <property type="project" value="UniProtKB-UniRule"/>
</dbReference>
<dbReference type="STRING" id="990316.MCON_0798"/>
<dbReference type="Pfam" id="PF04679">
    <property type="entry name" value="DNA_ligase_A_C"/>
    <property type="match status" value="1"/>
</dbReference>
<feature type="binding site" evidence="14">
    <location>
        <position position="339"/>
    </location>
    <ligand>
        <name>ATP</name>
        <dbReference type="ChEBI" id="CHEBI:30616"/>
    </ligand>
</feature>
<evidence type="ECO:0000256" key="3">
    <source>
        <dbReference type="ARBA" id="ARBA00022598"/>
    </source>
</evidence>
<keyword evidence="8 14" id="KW-0227">DNA damage</keyword>
<dbReference type="InterPro" id="IPR012310">
    <property type="entry name" value="DNA_ligase_ATP-dep_cent"/>
</dbReference>
<evidence type="ECO:0000256" key="1">
    <source>
        <dbReference type="ARBA" id="ARBA00007572"/>
    </source>
</evidence>
<dbReference type="GO" id="GO:0006281">
    <property type="term" value="P:DNA repair"/>
    <property type="evidence" value="ECO:0007669"/>
    <property type="project" value="UniProtKB-UniRule"/>
</dbReference>
<evidence type="ECO:0000256" key="10">
    <source>
        <dbReference type="ARBA" id="ARBA00022842"/>
    </source>
</evidence>
<dbReference type="SUPFAM" id="SSF50249">
    <property type="entry name" value="Nucleic acid-binding proteins"/>
    <property type="match status" value="1"/>
</dbReference>
<dbReference type="PANTHER" id="PTHR45674:SF7">
    <property type="entry name" value="DNA LIGASE"/>
    <property type="match status" value="1"/>
</dbReference>
<dbReference type="NCBIfam" id="TIGR00574">
    <property type="entry name" value="dnl1"/>
    <property type="match status" value="1"/>
</dbReference>